<evidence type="ECO:0000259" key="11">
    <source>
        <dbReference type="PROSITE" id="PS00028"/>
    </source>
</evidence>
<dbReference type="InterPro" id="IPR051547">
    <property type="entry name" value="TDP2-like"/>
</dbReference>
<dbReference type="GO" id="GO:0046872">
    <property type="term" value="F:metal ion binding"/>
    <property type="evidence" value="ECO:0007669"/>
    <property type="project" value="UniProtKB-KW"/>
</dbReference>
<organism evidence="12">
    <name type="scientific">Eutreptiella gymnastica</name>
    <dbReference type="NCBI Taxonomy" id="73025"/>
    <lineage>
        <taxon>Eukaryota</taxon>
        <taxon>Discoba</taxon>
        <taxon>Euglenozoa</taxon>
        <taxon>Euglenida</taxon>
        <taxon>Spirocuta</taxon>
        <taxon>Euglenophyceae</taxon>
        <taxon>Eutreptiales</taxon>
        <taxon>Eutreptiaceae</taxon>
        <taxon>Eutreptiella</taxon>
    </lineage>
</organism>
<dbReference type="InterPro" id="IPR036236">
    <property type="entry name" value="Znf_C2H2_sf"/>
</dbReference>
<keyword evidence="5" id="KW-0479">Metal-binding</keyword>
<dbReference type="PANTHER" id="PTHR15822:SF4">
    <property type="entry name" value="TYROSYL-DNA PHOSPHODIESTERASE 2"/>
    <property type="match status" value="1"/>
</dbReference>
<dbReference type="GO" id="GO:0070260">
    <property type="term" value="F:5'-tyrosyl-DNA phosphodiesterase activity"/>
    <property type="evidence" value="ECO:0007669"/>
    <property type="project" value="TreeGrafter"/>
</dbReference>
<evidence type="ECO:0000256" key="9">
    <source>
        <dbReference type="ARBA" id="ARBA00023204"/>
    </source>
</evidence>
<dbReference type="CDD" id="cd09080">
    <property type="entry name" value="TDP2"/>
    <property type="match status" value="1"/>
</dbReference>
<dbReference type="GO" id="GO:0004518">
    <property type="term" value="F:nuclease activity"/>
    <property type="evidence" value="ECO:0007669"/>
    <property type="project" value="UniProtKB-KW"/>
</dbReference>
<keyword evidence="4" id="KW-0540">Nuclease</keyword>
<dbReference type="Gene3D" id="3.60.10.10">
    <property type="entry name" value="Endonuclease/exonuclease/phosphatase"/>
    <property type="match status" value="1"/>
</dbReference>
<dbReference type="GO" id="GO:0003697">
    <property type="term" value="F:single-stranded DNA binding"/>
    <property type="evidence" value="ECO:0007669"/>
    <property type="project" value="TreeGrafter"/>
</dbReference>
<keyword evidence="6" id="KW-0227">DNA damage</keyword>
<feature type="domain" description="C2H2-type" evidence="11">
    <location>
        <begin position="13"/>
        <end position="35"/>
    </location>
</feature>
<evidence type="ECO:0000313" key="12">
    <source>
        <dbReference type="EMBL" id="CAD9001340.1"/>
    </source>
</evidence>
<accession>A0A7S1I511</accession>
<gene>
    <name evidence="12" type="ORF">EGYM00392_LOCUS12418</name>
</gene>
<evidence type="ECO:0000256" key="1">
    <source>
        <dbReference type="ARBA" id="ARBA00001936"/>
    </source>
</evidence>
<sequence>MTHRHGKQSPYYCWMCNKKVWEKKDWTKHLKSTGHYRNSRYSRKLLRFNAVAGDWEHWDMDTDAPLTEASPSQSLTLVTFNVLFDLYPENAVYLELRHPRLLDLLQRLRADVIGLQEVTPPFSRLLMDQPWVQAEYCVTCPTAATPYGQMLLSRWPLTNVHTLRLSKSKTVLRAQLSVGGAAHDIAVVHLSSNWAEDMADRRQEQLQQAVHDLCSGPGAAKGGQILMGDFNFGEAETAQYGALLDGYTDVWTELKPSEPGFTYDLVHNWVARATMAGSDCECQRFDRILLRTPVLRPTNVQLVATAPVACDLPTANDGAAASSGKNGVSEHGGLLYLSDHYGVQCVCDIHCPPGNYEHQGGWEHV</sequence>
<dbReference type="GO" id="GO:0005737">
    <property type="term" value="C:cytoplasm"/>
    <property type="evidence" value="ECO:0007669"/>
    <property type="project" value="TreeGrafter"/>
</dbReference>
<dbReference type="SUPFAM" id="SSF56219">
    <property type="entry name" value="DNase I-like"/>
    <property type="match status" value="1"/>
</dbReference>
<evidence type="ECO:0000256" key="10">
    <source>
        <dbReference type="ARBA" id="ARBA00023242"/>
    </source>
</evidence>
<comment type="cofactor">
    <cofactor evidence="2">
        <name>Mg(2+)</name>
        <dbReference type="ChEBI" id="CHEBI:18420"/>
    </cofactor>
</comment>
<keyword evidence="9" id="KW-0234">DNA repair</keyword>
<evidence type="ECO:0000256" key="7">
    <source>
        <dbReference type="ARBA" id="ARBA00022801"/>
    </source>
</evidence>
<evidence type="ECO:0000256" key="3">
    <source>
        <dbReference type="ARBA" id="ARBA00004322"/>
    </source>
</evidence>
<keyword evidence="8" id="KW-0460">Magnesium</keyword>
<protein>
    <recommendedName>
        <fullName evidence="11">C2H2-type domain-containing protein</fullName>
    </recommendedName>
</protein>
<dbReference type="PANTHER" id="PTHR15822">
    <property type="entry name" value="TRAF AND TNF RECEPTOR-ASSOCIATED PROTEIN"/>
    <property type="match status" value="1"/>
</dbReference>
<dbReference type="GO" id="GO:0006302">
    <property type="term" value="P:double-strand break repair"/>
    <property type="evidence" value="ECO:0007669"/>
    <property type="project" value="TreeGrafter"/>
</dbReference>
<evidence type="ECO:0000256" key="4">
    <source>
        <dbReference type="ARBA" id="ARBA00022722"/>
    </source>
</evidence>
<keyword evidence="7" id="KW-0378">Hydrolase</keyword>
<dbReference type="InterPro" id="IPR005135">
    <property type="entry name" value="Endo/exonuclease/phosphatase"/>
</dbReference>
<comment type="cofactor">
    <cofactor evidence="1">
        <name>Mn(2+)</name>
        <dbReference type="ChEBI" id="CHEBI:29035"/>
    </cofactor>
</comment>
<proteinExistence type="predicted"/>
<keyword evidence="10" id="KW-0539">Nucleus</keyword>
<reference evidence="12" key="1">
    <citation type="submission" date="2021-01" db="EMBL/GenBank/DDBJ databases">
        <authorList>
            <person name="Corre E."/>
            <person name="Pelletier E."/>
            <person name="Niang G."/>
            <person name="Scheremetjew M."/>
            <person name="Finn R."/>
            <person name="Kale V."/>
            <person name="Holt S."/>
            <person name="Cochrane G."/>
            <person name="Meng A."/>
            <person name="Brown T."/>
            <person name="Cohen L."/>
        </authorList>
    </citation>
    <scope>NUCLEOTIDE SEQUENCE</scope>
    <source>
        <strain evidence="12">NIES-381</strain>
    </source>
</reference>
<evidence type="ECO:0000256" key="2">
    <source>
        <dbReference type="ARBA" id="ARBA00001946"/>
    </source>
</evidence>
<comment type="subcellular location">
    <subcellularLocation>
        <location evidence="3">Nucleus</location>
        <location evidence="3">PML body</location>
    </subcellularLocation>
</comment>
<dbReference type="AlphaFoldDB" id="A0A7S1I511"/>
<name>A0A7S1I511_9EUGL</name>
<evidence type="ECO:0000256" key="5">
    <source>
        <dbReference type="ARBA" id="ARBA00022723"/>
    </source>
</evidence>
<dbReference type="InterPro" id="IPR036691">
    <property type="entry name" value="Endo/exonu/phosph_ase_sf"/>
</dbReference>
<dbReference type="InterPro" id="IPR013087">
    <property type="entry name" value="Znf_C2H2_type"/>
</dbReference>
<dbReference type="Pfam" id="PF03372">
    <property type="entry name" value="Exo_endo_phos"/>
    <property type="match status" value="1"/>
</dbReference>
<dbReference type="SUPFAM" id="SSF57667">
    <property type="entry name" value="beta-beta-alpha zinc fingers"/>
    <property type="match status" value="1"/>
</dbReference>
<dbReference type="EMBL" id="HBGA01034300">
    <property type="protein sequence ID" value="CAD9001340.1"/>
    <property type="molecule type" value="Transcribed_RNA"/>
</dbReference>
<dbReference type="PROSITE" id="PS00028">
    <property type="entry name" value="ZINC_FINGER_C2H2_1"/>
    <property type="match status" value="1"/>
</dbReference>
<evidence type="ECO:0000256" key="6">
    <source>
        <dbReference type="ARBA" id="ARBA00022763"/>
    </source>
</evidence>
<evidence type="ECO:0000256" key="8">
    <source>
        <dbReference type="ARBA" id="ARBA00022842"/>
    </source>
</evidence>